<organism evidence="8 9">
    <name type="scientific">Sorangium cellulosum</name>
    <name type="common">Polyangium cellulosum</name>
    <dbReference type="NCBI Taxonomy" id="56"/>
    <lineage>
        <taxon>Bacteria</taxon>
        <taxon>Pseudomonadati</taxon>
        <taxon>Myxococcota</taxon>
        <taxon>Polyangia</taxon>
        <taxon>Polyangiales</taxon>
        <taxon>Polyangiaceae</taxon>
        <taxon>Sorangium</taxon>
    </lineage>
</organism>
<feature type="region of interest" description="Disordered" evidence="5">
    <location>
        <begin position="316"/>
        <end position="357"/>
    </location>
</feature>
<dbReference type="InterPro" id="IPR000719">
    <property type="entry name" value="Prot_kinase_dom"/>
</dbReference>
<keyword evidence="6" id="KW-0812">Transmembrane</keyword>
<dbReference type="InterPro" id="IPR011009">
    <property type="entry name" value="Kinase-like_dom_sf"/>
</dbReference>
<feature type="domain" description="Protein kinase" evidence="7">
    <location>
        <begin position="16"/>
        <end position="313"/>
    </location>
</feature>
<keyword evidence="6" id="KW-0472">Membrane</keyword>
<evidence type="ECO:0000256" key="4">
    <source>
        <dbReference type="ARBA" id="ARBA00022840"/>
    </source>
</evidence>
<dbReference type="GO" id="GO:0005524">
    <property type="term" value="F:ATP binding"/>
    <property type="evidence" value="ECO:0007669"/>
    <property type="project" value="UniProtKB-KW"/>
</dbReference>
<dbReference type="Proteomes" id="UP000075502">
    <property type="component" value="Unassembled WGS sequence"/>
</dbReference>
<dbReference type="PROSITE" id="PS50011">
    <property type="entry name" value="PROTEIN_KINASE_DOM"/>
    <property type="match status" value="1"/>
</dbReference>
<dbReference type="EMBL" id="JEME01002306">
    <property type="protein sequence ID" value="KYG04673.1"/>
    <property type="molecule type" value="Genomic_DNA"/>
</dbReference>
<evidence type="ECO:0000313" key="9">
    <source>
        <dbReference type="Proteomes" id="UP000075502"/>
    </source>
</evidence>
<evidence type="ECO:0000313" key="8">
    <source>
        <dbReference type="EMBL" id="KYG04673.1"/>
    </source>
</evidence>
<keyword evidence="3 8" id="KW-0418">Kinase</keyword>
<dbReference type="InterPro" id="IPR008271">
    <property type="entry name" value="Ser/Thr_kinase_AS"/>
</dbReference>
<keyword evidence="4" id="KW-0067">ATP-binding</keyword>
<evidence type="ECO:0000256" key="3">
    <source>
        <dbReference type="ARBA" id="ARBA00022777"/>
    </source>
</evidence>
<keyword evidence="2" id="KW-0547">Nucleotide-binding</keyword>
<dbReference type="SUPFAM" id="SSF56112">
    <property type="entry name" value="Protein kinase-like (PK-like)"/>
    <property type="match status" value="1"/>
</dbReference>
<dbReference type="PANTHER" id="PTHR43289">
    <property type="entry name" value="MITOGEN-ACTIVATED PROTEIN KINASE KINASE KINASE 20-RELATED"/>
    <property type="match status" value="1"/>
</dbReference>
<evidence type="ECO:0000256" key="2">
    <source>
        <dbReference type="ARBA" id="ARBA00022741"/>
    </source>
</evidence>
<dbReference type="Gene3D" id="1.10.510.10">
    <property type="entry name" value="Transferase(Phosphotransferase) domain 1"/>
    <property type="match status" value="1"/>
</dbReference>
<feature type="transmembrane region" description="Helical" evidence="6">
    <location>
        <begin position="475"/>
        <end position="496"/>
    </location>
</feature>
<evidence type="ECO:0000259" key="7">
    <source>
        <dbReference type="PROSITE" id="PS50011"/>
    </source>
</evidence>
<evidence type="ECO:0000256" key="6">
    <source>
        <dbReference type="SAM" id="Phobius"/>
    </source>
</evidence>
<sequence length="499" mass="52827">MADDVFGIVGTTQGAFKVERVVAEGGFGVVYRAYHEAFRAPVALKCLKVPGTLPEQLRAQFLDKFREEAELLFRLSAAIPAVVRPLHHDVISTAGGVFVPFIALEWLEGSTLASHIAARAAERRPPLSPIEVIRLLTPVARALEAAHRFPGPSGPTCVVHRDLKPANIFLAQTHGAEVVKILDFGIARARDAATVMAGQTATTSGGLSTAFTPAYGAPEQWAPKRFGKTGPWTDVWGLAVTAVEALAGREIIAGDHVAMMGTVLDEKRRPTPRSEGVLVPDALEGAFRRALAVDPRDRFRDLGAFWDEVEQALGLPQSAPPIALPGRGPAPPGARRPSASPAAPRSTRALDLPGAGLTLPASFADEATRELDLPERGGRLPAHSLPTEPVVPLALDWSPPAPPPFARPSYAPSRMPPPMMVRAPARPSLSAADLMAMFALPVRLAGAAVVITLLDLGAASLLFDGERIGVGPLRLLHLAVGLVVLGIGIAVFRLFASDR</sequence>
<dbReference type="CDD" id="cd14014">
    <property type="entry name" value="STKc_PknB_like"/>
    <property type="match status" value="1"/>
</dbReference>
<dbReference type="AlphaFoldDB" id="A0A150TIZ4"/>
<reference evidence="8 9" key="1">
    <citation type="submission" date="2014-02" db="EMBL/GenBank/DDBJ databases">
        <title>The small core and large imbalanced accessory genome model reveals a collaborative survival strategy of Sorangium cellulosum strains in nature.</title>
        <authorList>
            <person name="Han K."/>
            <person name="Peng R."/>
            <person name="Blom J."/>
            <person name="Li Y.-Z."/>
        </authorList>
    </citation>
    <scope>NUCLEOTIDE SEQUENCE [LARGE SCALE GENOMIC DNA]</scope>
    <source>
        <strain evidence="8 9">So0007-03</strain>
    </source>
</reference>
<protein>
    <submittedName>
        <fullName evidence="8">Protein kinase</fullName>
    </submittedName>
</protein>
<feature type="transmembrane region" description="Helical" evidence="6">
    <location>
        <begin position="444"/>
        <end position="463"/>
    </location>
</feature>
<dbReference type="SMART" id="SM00220">
    <property type="entry name" value="S_TKc"/>
    <property type="match status" value="1"/>
</dbReference>
<gene>
    <name evidence="8" type="ORF">BE21_45455</name>
</gene>
<proteinExistence type="predicted"/>
<dbReference type="Pfam" id="PF00069">
    <property type="entry name" value="Pkinase"/>
    <property type="match status" value="1"/>
</dbReference>
<feature type="compositionally biased region" description="Low complexity" evidence="5">
    <location>
        <begin position="335"/>
        <end position="349"/>
    </location>
</feature>
<accession>A0A150TIZ4</accession>
<comment type="caution">
    <text evidence="8">The sequence shown here is derived from an EMBL/GenBank/DDBJ whole genome shotgun (WGS) entry which is preliminary data.</text>
</comment>
<evidence type="ECO:0000256" key="5">
    <source>
        <dbReference type="SAM" id="MobiDB-lite"/>
    </source>
</evidence>
<dbReference type="PROSITE" id="PS00108">
    <property type="entry name" value="PROTEIN_KINASE_ST"/>
    <property type="match status" value="1"/>
</dbReference>
<dbReference type="GO" id="GO:0004674">
    <property type="term" value="F:protein serine/threonine kinase activity"/>
    <property type="evidence" value="ECO:0007669"/>
    <property type="project" value="TreeGrafter"/>
</dbReference>
<evidence type="ECO:0000256" key="1">
    <source>
        <dbReference type="ARBA" id="ARBA00022679"/>
    </source>
</evidence>
<keyword evidence="1" id="KW-0808">Transferase</keyword>
<keyword evidence="6" id="KW-1133">Transmembrane helix</keyword>
<dbReference type="PANTHER" id="PTHR43289:SF6">
    <property type="entry name" value="SERINE_THREONINE-PROTEIN KINASE NEKL-3"/>
    <property type="match status" value="1"/>
</dbReference>
<feature type="compositionally biased region" description="Pro residues" evidence="5">
    <location>
        <begin position="318"/>
        <end position="334"/>
    </location>
</feature>
<name>A0A150TIZ4_SORCE</name>